<dbReference type="InterPro" id="IPR027417">
    <property type="entry name" value="P-loop_NTPase"/>
</dbReference>
<dbReference type="AlphaFoldDB" id="A0AAE4AN68"/>
<dbReference type="PANTHER" id="PTHR45766:SF6">
    <property type="entry name" value="SWI_SNF-RELATED MATRIX-ASSOCIATED ACTIN-DEPENDENT REGULATOR OF CHROMATIN SUBFAMILY A-LIKE PROTEIN 1"/>
    <property type="match status" value="1"/>
</dbReference>
<dbReference type="SUPFAM" id="SSF52540">
    <property type="entry name" value="P-loop containing nucleoside triphosphate hydrolases"/>
    <property type="match status" value="1"/>
</dbReference>
<keyword evidence="4" id="KW-1185">Reference proteome</keyword>
<dbReference type="PROSITE" id="PS51194">
    <property type="entry name" value="HELICASE_CTER"/>
    <property type="match status" value="1"/>
</dbReference>
<dbReference type="InterPro" id="IPR049730">
    <property type="entry name" value="SNF2/RAD54-like_C"/>
</dbReference>
<evidence type="ECO:0000313" key="4">
    <source>
        <dbReference type="Proteomes" id="UP001238163"/>
    </source>
</evidence>
<evidence type="ECO:0000259" key="2">
    <source>
        <dbReference type="PROSITE" id="PS51194"/>
    </source>
</evidence>
<evidence type="ECO:0000313" key="3">
    <source>
        <dbReference type="EMBL" id="MDQ0290019.1"/>
    </source>
</evidence>
<dbReference type="EMBL" id="JAUSVL010000001">
    <property type="protein sequence ID" value="MDQ0290019.1"/>
    <property type="molecule type" value="Genomic_DNA"/>
</dbReference>
<dbReference type="RefSeq" id="WP_307261448.1">
    <property type="nucleotide sequence ID" value="NZ_JAUSVL010000001.1"/>
</dbReference>
<gene>
    <name evidence="3" type="ORF">J3R75_002126</name>
</gene>
<protein>
    <submittedName>
        <fullName evidence="3">Superfamily II DNA/RNA helicase/flagellin-specific chaperone FliS</fullName>
    </submittedName>
</protein>
<evidence type="ECO:0000256" key="1">
    <source>
        <dbReference type="ARBA" id="ARBA00022801"/>
    </source>
</evidence>
<dbReference type="CDD" id="cd18793">
    <property type="entry name" value="SF2_C_SNF"/>
    <property type="match status" value="1"/>
</dbReference>
<keyword evidence="3" id="KW-0547">Nucleotide-binding</keyword>
<dbReference type="GO" id="GO:0016787">
    <property type="term" value="F:hydrolase activity"/>
    <property type="evidence" value="ECO:0007669"/>
    <property type="project" value="UniProtKB-KW"/>
</dbReference>
<keyword evidence="1" id="KW-0378">Hydrolase</keyword>
<feature type="domain" description="Helicase C-terminal" evidence="2">
    <location>
        <begin position="189"/>
        <end position="363"/>
    </location>
</feature>
<name>A0AAE4AN68_9BACT</name>
<dbReference type="GO" id="GO:0004386">
    <property type="term" value="F:helicase activity"/>
    <property type="evidence" value="ECO:0007669"/>
    <property type="project" value="UniProtKB-KW"/>
</dbReference>
<dbReference type="Proteomes" id="UP001238163">
    <property type="component" value="Unassembled WGS sequence"/>
</dbReference>
<dbReference type="Pfam" id="PF00271">
    <property type="entry name" value="Helicase_C"/>
    <property type="match status" value="1"/>
</dbReference>
<comment type="caution">
    <text evidence="3">The sequence shown here is derived from an EMBL/GenBank/DDBJ whole genome shotgun (WGS) entry which is preliminary data.</text>
</comment>
<dbReference type="Gene3D" id="3.40.50.300">
    <property type="entry name" value="P-loop containing nucleotide triphosphate hydrolases"/>
    <property type="match status" value="1"/>
</dbReference>
<sequence>MWDLSPEQSKFYDEVLNEYFGEEGRFNGAIYRPFVYEQSVSGELDAESNRELNQQTNLYDFMRRLLVRRFESSFGAFAQSIENFLAVHRKAETFIRKTGKFILDRNLLEKIYEADDDLIEEELNRYEEMLETKVLPKNNKVYQVDSFSRKNDFIADIESDILLFEELIERMKILTLATKDPKAACLARSLFSVITGTHESLVAGSGEPARKVIVFSEYADTIRHLSNYLEAKLPGKIITAVGSISAKAISDIEKNFDASFKGEQKDDYQILLATDKMSEGHNLNRAGLVINYDIPWNPTRVIQRVGRINRIGKKVFQQLYIFNFFPTEVGATIAKSREIAAAKMFMIHNSIGEDAQIFDIDETPTASSLYHKLQQSPEEAETESFLTFVKKELAEAKRTHPEIFERITHLPFRIKTAKAASANELILFKRKGLGLFSLQVDASGNMKTSQIPVEDALQKLRCPFEEPRLELGNVFWKAYDLAGKYQETFSGGTKNAQSLETKARNNVVAAITFCEKENRYDILHFLRTILEDIRQYGSLPDYTLRKLAQHDLSKDPDKVSKFLDAVESLRETLGDFYLVNLKTRLNYKNSEIIIAAELQVKK</sequence>
<dbReference type="SMART" id="SM00490">
    <property type="entry name" value="HELICc"/>
    <property type="match status" value="1"/>
</dbReference>
<keyword evidence="3" id="KW-0347">Helicase</keyword>
<accession>A0AAE4AN68</accession>
<reference evidence="3" key="1">
    <citation type="submission" date="2023-07" db="EMBL/GenBank/DDBJ databases">
        <title>Genomic Encyclopedia of Type Strains, Phase IV (KMG-IV): sequencing the most valuable type-strain genomes for metagenomic binning, comparative biology and taxonomic classification.</title>
        <authorList>
            <person name="Goeker M."/>
        </authorList>
    </citation>
    <scope>NUCLEOTIDE SEQUENCE</scope>
    <source>
        <strain evidence="3">DSM 24202</strain>
    </source>
</reference>
<keyword evidence="3" id="KW-0067">ATP-binding</keyword>
<dbReference type="PANTHER" id="PTHR45766">
    <property type="entry name" value="DNA ANNEALING HELICASE AND ENDONUCLEASE ZRANB3 FAMILY MEMBER"/>
    <property type="match status" value="1"/>
</dbReference>
<dbReference type="InterPro" id="IPR001650">
    <property type="entry name" value="Helicase_C-like"/>
</dbReference>
<proteinExistence type="predicted"/>
<organism evidence="3 4">
    <name type="scientific">Oligosphaera ethanolica</name>
    <dbReference type="NCBI Taxonomy" id="760260"/>
    <lineage>
        <taxon>Bacteria</taxon>
        <taxon>Pseudomonadati</taxon>
        <taxon>Lentisphaerota</taxon>
        <taxon>Oligosphaeria</taxon>
        <taxon>Oligosphaerales</taxon>
        <taxon>Oligosphaeraceae</taxon>
        <taxon>Oligosphaera</taxon>
    </lineage>
</organism>